<dbReference type="EMBL" id="JAFITO010000083">
    <property type="protein sequence ID" value="MBN4068926.1"/>
    <property type="molecule type" value="Genomic_DNA"/>
</dbReference>
<feature type="transmembrane region" description="Helical" evidence="7">
    <location>
        <begin position="76"/>
        <end position="98"/>
    </location>
</feature>
<comment type="caution">
    <text evidence="8">The sequence shown here is derived from an EMBL/GenBank/DDBJ whole genome shotgun (WGS) entry which is preliminary data.</text>
</comment>
<keyword evidence="6 7" id="KW-0472">Membrane</keyword>
<evidence type="ECO:0000256" key="1">
    <source>
        <dbReference type="ARBA" id="ARBA00004651"/>
    </source>
</evidence>
<proteinExistence type="inferred from homology"/>
<feature type="transmembrane region" description="Helical" evidence="7">
    <location>
        <begin position="176"/>
        <end position="198"/>
    </location>
</feature>
<feature type="transmembrane region" description="Helical" evidence="7">
    <location>
        <begin position="12"/>
        <end position="32"/>
    </location>
</feature>
<organism evidence="8 9">
    <name type="scientific">Desulfotalea psychrophila</name>
    <dbReference type="NCBI Taxonomy" id="84980"/>
    <lineage>
        <taxon>Bacteria</taxon>
        <taxon>Pseudomonadati</taxon>
        <taxon>Thermodesulfobacteriota</taxon>
        <taxon>Desulfobulbia</taxon>
        <taxon>Desulfobulbales</taxon>
        <taxon>Desulfocapsaceae</taxon>
        <taxon>Desulfotalea</taxon>
    </lineage>
</organism>
<feature type="transmembrane region" description="Helical" evidence="7">
    <location>
        <begin position="44"/>
        <end position="64"/>
    </location>
</feature>
<keyword evidence="9" id="KW-1185">Reference proteome</keyword>
<evidence type="ECO:0000256" key="4">
    <source>
        <dbReference type="ARBA" id="ARBA00022692"/>
    </source>
</evidence>
<sequence length="207" mass="22501">MSQIKDQMPTLIMGGSLLMYGLIAKTGALLPVVKYLQVHKTLDLQVTMTLIVGCIAILGGLVNATRKSGTTKLDIFVLRPLGGIVLILVMAMAIRWYAEPLMKIVSTALQPVLGFKMYKVLNLNYVVLGILAGVVLTNTWGIPKFAGEGVKCARFVLKMGVIMLGARYSFAELAKLGAYSVFLVGFFVLGTVFLVLWLGNLFKQPKS</sequence>
<evidence type="ECO:0000256" key="3">
    <source>
        <dbReference type="ARBA" id="ARBA00022475"/>
    </source>
</evidence>
<comment type="similarity">
    <text evidence="2">Belongs to the UPF0324 family.</text>
</comment>
<comment type="subcellular location">
    <subcellularLocation>
        <location evidence="1">Cell membrane</location>
        <topology evidence="1">Multi-pass membrane protein</topology>
    </subcellularLocation>
</comment>
<reference evidence="8 9" key="1">
    <citation type="submission" date="2021-02" db="EMBL/GenBank/DDBJ databases">
        <title>Activity-based single-cell genomes from oceanic crustal fluid captures similar information to metagenomic and metatranscriptomic surveys with orders of magnitude less sampling.</title>
        <authorList>
            <person name="D'Angelo T.S."/>
            <person name="Orcutt B.N."/>
        </authorList>
    </citation>
    <scope>NUCLEOTIDE SEQUENCE [LARGE SCALE GENOMIC DNA]</scope>
    <source>
        <strain evidence="8">AH-315-G02</strain>
    </source>
</reference>
<keyword evidence="4 7" id="KW-0812">Transmembrane</keyword>
<evidence type="ECO:0000256" key="6">
    <source>
        <dbReference type="ARBA" id="ARBA00023136"/>
    </source>
</evidence>
<evidence type="ECO:0000256" key="7">
    <source>
        <dbReference type="SAM" id="Phobius"/>
    </source>
</evidence>
<dbReference type="Pfam" id="PF03601">
    <property type="entry name" value="Cons_hypoth698"/>
    <property type="match status" value="1"/>
</dbReference>
<feature type="transmembrane region" description="Helical" evidence="7">
    <location>
        <begin position="118"/>
        <end position="140"/>
    </location>
</feature>
<gene>
    <name evidence="8" type="ORF">JYU06_05345</name>
</gene>
<protein>
    <submittedName>
        <fullName evidence="8">Sulfate exporter family transporter</fullName>
    </submittedName>
</protein>
<keyword evidence="5 7" id="KW-1133">Transmembrane helix</keyword>
<dbReference type="InterPro" id="IPR018383">
    <property type="entry name" value="UPF0324_pro"/>
</dbReference>
<keyword evidence="3" id="KW-1003">Cell membrane</keyword>
<evidence type="ECO:0000313" key="8">
    <source>
        <dbReference type="EMBL" id="MBN4068926.1"/>
    </source>
</evidence>
<dbReference type="Proteomes" id="UP000717534">
    <property type="component" value="Unassembled WGS sequence"/>
</dbReference>
<evidence type="ECO:0000256" key="2">
    <source>
        <dbReference type="ARBA" id="ARBA00007977"/>
    </source>
</evidence>
<evidence type="ECO:0000313" key="9">
    <source>
        <dbReference type="Proteomes" id="UP000717534"/>
    </source>
</evidence>
<feature type="non-terminal residue" evidence="8">
    <location>
        <position position="207"/>
    </location>
</feature>
<evidence type="ECO:0000256" key="5">
    <source>
        <dbReference type="ARBA" id="ARBA00022989"/>
    </source>
</evidence>
<accession>A0ABS3AVV9</accession>
<name>A0ABS3AVV9_9BACT</name>